<keyword evidence="2" id="KW-1185">Reference proteome</keyword>
<accession>A0A9R1WCB2</accession>
<reference evidence="1 2" key="1">
    <citation type="journal article" date="2017" name="Nat. Commun.">
        <title>Genome assembly with in vitro proximity ligation data and whole-genome triplication in lettuce.</title>
        <authorList>
            <person name="Reyes-Chin-Wo S."/>
            <person name="Wang Z."/>
            <person name="Yang X."/>
            <person name="Kozik A."/>
            <person name="Arikit S."/>
            <person name="Song C."/>
            <person name="Xia L."/>
            <person name="Froenicke L."/>
            <person name="Lavelle D.O."/>
            <person name="Truco M.J."/>
            <person name="Xia R."/>
            <person name="Zhu S."/>
            <person name="Xu C."/>
            <person name="Xu H."/>
            <person name="Xu X."/>
            <person name="Cox K."/>
            <person name="Korf I."/>
            <person name="Meyers B.C."/>
            <person name="Michelmore R.W."/>
        </authorList>
    </citation>
    <scope>NUCLEOTIDE SEQUENCE [LARGE SCALE GENOMIC DNA]</scope>
    <source>
        <strain evidence="2">cv. Salinas</strain>
        <tissue evidence="1">Seedlings</tissue>
    </source>
</reference>
<dbReference type="Proteomes" id="UP000235145">
    <property type="component" value="Unassembled WGS sequence"/>
</dbReference>
<protein>
    <submittedName>
        <fullName evidence="1">Uncharacterized protein</fullName>
    </submittedName>
</protein>
<dbReference type="PANTHER" id="PTHR33116:SF79">
    <property type="entry name" value="REVERSE TRANSCRIPTASE DOMAIN, ZINC FINGER, CCHC-TYPE-RELATED"/>
    <property type="match status" value="1"/>
</dbReference>
<sequence length="119" mass="13573">MNLDKSKIFGCAIQSIELESFPLTYLDLLIRIHMSRVIHYDSIIENFHSKLSRWKASTFSFGGRLTLCKSPWIILFLPLQSARLGNKSFRETKIGILLGGKLKQEEDDLDSLGHDSCTQ</sequence>
<gene>
    <name evidence="1" type="ORF">LSAT_V11C200082210</name>
</gene>
<evidence type="ECO:0000313" key="1">
    <source>
        <dbReference type="EMBL" id="KAJ0219986.1"/>
    </source>
</evidence>
<proteinExistence type="predicted"/>
<organism evidence="1 2">
    <name type="scientific">Lactuca sativa</name>
    <name type="common">Garden lettuce</name>
    <dbReference type="NCBI Taxonomy" id="4236"/>
    <lineage>
        <taxon>Eukaryota</taxon>
        <taxon>Viridiplantae</taxon>
        <taxon>Streptophyta</taxon>
        <taxon>Embryophyta</taxon>
        <taxon>Tracheophyta</taxon>
        <taxon>Spermatophyta</taxon>
        <taxon>Magnoliopsida</taxon>
        <taxon>eudicotyledons</taxon>
        <taxon>Gunneridae</taxon>
        <taxon>Pentapetalae</taxon>
        <taxon>asterids</taxon>
        <taxon>campanulids</taxon>
        <taxon>Asterales</taxon>
        <taxon>Asteraceae</taxon>
        <taxon>Cichorioideae</taxon>
        <taxon>Cichorieae</taxon>
        <taxon>Lactucinae</taxon>
        <taxon>Lactuca</taxon>
    </lineage>
</organism>
<evidence type="ECO:0000313" key="2">
    <source>
        <dbReference type="Proteomes" id="UP000235145"/>
    </source>
</evidence>
<comment type="caution">
    <text evidence="1">The sequence shown here is derived from an EMBL/GenBank/DDBJ whole genome shotgun (WGS) entry which is preliminary data.</text>
</comment>
<dbReference type="EMBL" id="NBSK02000002">
    <property type="protein sequence ID" value="KAJ0219986.1"/>
    <property type="molecule type" value="Genomic_DNA"/>
</dbReference>
<dbReference type="PANTHER" id="PTHR33116">
    <property type="entry name" value="REVERSE TRANSCRIPTASE ZINC-BINDING DOMAIN-CONTAINING PROTEIN-RELATED-RELATED"/>
    <property type="match status" value="1"/>
</dbReference>
<dbReference type="AlphaFoldDB" id="A0A9R1WCB2"/>
<name>A0A9R1WCB2_LACSA</name>